<keyword evidence="3 5" id="KW-1133">Transmembrane helix</keyword>
<dbReference type="Proteomes" id="UP000037660">
    <property type="component" value="Unassembled WGS sequence"/>
</dbReference>
<dbReference type="PANTHER" id="PTHR12714:SF24">
    <property type="entry name" value="SLR1182 PROTEIN"/>
    <property type="match status" value="1"/>
</dbReference>
<organism evidence="6 7">
    <name type="scientific">Piscinibacter sakaiensis</name>
    <name type="common">Ideonella sakaiensis</name>
    <dbReference type="NCBI Taxonomy" id="1547922"/>
    <lineage>
        <taxon>Bacteria</taxon>
        <taxon>Pseudomonadati</taxon>
        <taxon>Pseudomonadota</taxon>
        <taxon>Betaproteobacteria</taxon>
        <taxon>Burkholderiales</taxon>
        <taxon>Sphaerotilaceae</taxon>
        <taxon>Piscinibacter</taxon>
    </lineage>
</organism>
<keyword evidence="2 5" id="KW-0812">Transmembrane</keyword>
<dbReference type="STRING" id="1547922.ISF6_1830"/>
<sequence>MHPLETRLPAPVVAALIGAAMKWHAVSASVAIDPSRWRMLLGLGLAQLAGLIALLAFAGFWRARTTIDPLHPQRASRLVTGGIYRLSRNPIYLSLAMLLVAYALRLDSAWPALGPVVFVAYVTRFQIVPEERALAARFGEAYAAYARRTRRWL</sequence>
<comment type="subcellular location">
    <subcellularLocation>
        <location evidence="1">Endomembrane system</location>
        <topology evidence="1">Multi-pass membrane protein</topology>
    </subcellularLocation>
</comment>
<evidence type="ECO:0000256" key="5">
    <source>
        <dbReference type="SAM" id="Phobius"/>
    </source>
</evidence>
<proteinExistence type="predicted"/>
<dbReference type="EMBL" id="BBYR01000030">
    <property type="protein sequence ID" value="GAP35990.1"/>
    <property type="molecule type" value="Genomic_DNA"/>
</dbReference>
<reference evidence="6 7" key="2">
    <citation type="journal article" date="2016" name="Science">
        <title>A bacterium that degrades and assimilates poly(ethylene terephthalate).</title>
        <authorList>
            <person name="Yoshida S."/>
            <person name="Hiraga K."/>
            <person name="Takehana T."/>
            <person name="Taniguchi I."/>
            <person name="Yamaji H."/>
            <person name="Maeda Y."/>
            <person name="Toyohara K."/>
            <person name="Miyamoto K."/>
            <person name="Kimura Y."/>
            <person name="Oda K."/>
        </authorList>
    </citation>
    <scope>NUCLEOTIDE SEQUENCE [LARGE SCALE GENOMIC DNA]</scope>
    <source>
        <strain evidence="7">NBRC 110686 / TISTR 2288 / 201-F6</strain>
    </source>
</reference>
<dbReference type="PANTHER" id="PTHR12714">
    <property type="entry name" value="PROTEIN-S ISOPRENYLCYSTEINE O-METHYLTRANSFERASE"/>
    <property type="match status" value="1"/>
</dbReference>
<dbReference type="Pfam" id="PF04191">
    <property type="entry name" value="PEMT"/>
    <property type="match status" value="1"/>
</dbReference>
<accession>A0A0K8P1E3</accession>
<evidence type="ECO:0000256" key="4">
    <source>
        <dbReference type="ARBA" id="ARBA00023136"/>
    </source>
</evidence>
<protein>
    <recommendedName>
        <fullName evidence="8">Protein-S-isoprenylcysteine methyltransferase</fullName>
    </recommendedName>
</protein>
<dbReference type="InterPro" id="IPR007318">
    <property type="entry name" value="Phopholipid_MeTrfase"/>
</dbReference>
<dbReference type="GO" id="GO:0016740">
    <property type="term" value="F:transferase activity"/>
    <property type="evidence" value="ECO:0007669"/>
    <property type="project" value="UniProtKB-ARBA"/>
</dbReference>
<keyword evidence="7" id="KW-1185">Reference proteome</keyword>
<gene>
    <name evidence="6" type="ORF">ISF6_1830</name>
</gene>
<evidence type="ECO:0000256" key="1">
    <source>
        <dbReference type="ARBA" id="ARBA00004127"/>
    </source>
</evidence>
<dbReference type="OrthoDB" id="9811969at2"/>
<evidence type="ECO:0000313" key="6">
    <source>
        <dbReference type="EMBL" id="GAP35990.1"/>
    </source>
</evidence>
<evidence type="ECO:0000256" key="3">
    <source>
        <dbReference type="ARBA" id="ARBA00022989"/>
    </source>
</evidence>
<evidence type="ECO:0000256" key="2">
    <source>
        <dbReference type="ARBA" id="ARBA00022692"/>
    </source>
</evidence>
<evidence type="ECO:0008006" key="8">
    <source>
        <dbReference type="Google" id="ProtNLM"/>
    </source>
</evidence>
<dbReference type="Gene3D" id="1.20.120.1630">
    <property type="match status" value="1"/>
</dbReference>
<keyword evidence="4 5" id="KW-0472">Membrane</keyword>
<comment type="caution">
    <text evidence="6">The sequence shown here is derived from an EMBL/GenBank/DDBJ whole genome shotgun (WGS) entry which is preliminary data.</text>
</comment>
<feature type="transmembrane region" description="Helical" evidence="5">
    <location>
        <begin position="37"/>
        <end position="61"/>
    </location>
</feature>
<reference evidence="7" key="1">
    <citation type="submission" date="2015-07" db="EMBL/GenBank/DDBJ databases">
        <title>Discovery of a poly(ethylene terephthalate assimilation.</title>
        <authorList>
            <person name="Yoshida S."/>
            <person name="Hiraga K."/>
            <person name="Takehana T."/>
            <person name="Taniguchi I."/>
            <person name="Yamaji H."/>
            <person name="Maeda Y."/>
            <person name="Toyohara K."/>
            <person name="Miyamoto K."/>
            <person name="Kimura Y."/>
            <person name="Oda K."/>
        </authorList>
    </citation>
    <scope>NUCLEOTIDE SEQUENCE [LARGE SCALE GENOMIC DNA]</scope>
    <source>
        <strain evidence="7">NBRC 110686 / TISTR 2288 / 201-F6</strain>
    </source>
</reference>
<dbReference type="GO" id="GO:0012505">
    <property type="term" value="C:endomembrane system"/>
    <property type="evidence" value="ECO:0007669"/>
    <property type="project" value="UniProtKB-SubCell"/>
</dbReference>
<dbReference type="RefSeq" id="WP_054020011.1">
    <property type="nucleotide sequence ID" value="NZ_BBYR01000030.1"/>
</dbReference>
<name>A0A0K8P1E3_PISS1</name>
<evidence type="ECO:0000313" key="7">
    <source>
        <dbReference type="Proteomes" id="UP000037660"/>
    </source>
</evidence>
<dbReference type="AlphaFoldDB" id="A0A0K8P1E3"/>